<evidence type="ECO:0008006" key="3">
    <source>
        <dbReference type="Google" id="ProtNLM"/>
    </source>
</evidence>
<dbReference type="Proteomes" id="UP000054387">
    <property type="component" value="Unassembled WGS sequence"/>
</dbReference>
<organism evidence="1 2">
    <name type="scientific">Haloprofundus marisrubri</name>
    <dbReference type="NCBI Taxonomy" id="1514971"/>
    <lineage>
        <taxon>Archaea</taxon>
        <taxon>Methanobacteriati</taxon>
        <taxon>Methanobacteriota</taxon>
        <taxon>Stenosarchaea group</taxon>
        <taxon>Halobacteria</taxon>
        <taxon>Halobacteriales</taxon>
        <taxon>Haloferacaceae</taxon>
        <taxon>Haloprofundus</taxon>
    </lineage>
</organism>
<keyword evidence="2" id="KW-1185">Reference proteome</keyword>
<dbReference type="AlphaFoldDB" id="A0A0W1R729"/>
<evidence type="ECO:0000313" key="1">
    <source>
        <dbReference type="EMBL" id="KTG09004.1"/>
    </source>
</evidence>
<comment type="caution">
    <text evidence="1">The sequence shown here is derived from an EMBL/GenBank/DDBJ whole genome shotgun (WGS) entry which is preliminary data.</text>
</comment>
<accession>A0A0W1R729</accession>
<protein>
    <recommendedName>
        <fullName evidence="3">Transcriptional regulator</fullName>
    </recommendedName>
</protein>
<dbReference type="EMBL" id="LOPU01000029">
    <property type="protein sequence ID" value="KTG09004.1"/>
    <property type="molecule type" value="Genomic_DNA"/>
</dbReference>
<sequence length="81" mass="9245">MSEFSQTTAYRKLQALSDAGLVREDTEIRSDGHHVNTYERSITGVAVMFEEDGEIELELGTVRQPADHQLAQFWSRMSEEL</sequence>
<gene>
    <name evidence="1" type="ORF">AUR64_14460</name>
</gene>
<proteinExistence type="predicted"/>
<reference evidence="1 2" key="1">
    <citation type="submission" date="2015-12" db="EMBL/GenBank/DDBJ databases">
        <title>Haloprofundus marisrubri gen. nov., sp. nov., an extremely halophilic archaeon isolated from the Discovery deep brine-seawater interface in the Red Sea.</title>
        <authorList>
            <person name="Zhang G."/>
            <person name="Stingl U."/>
            <person name="Rashid M."/>
        </authorList>
    </citation>
    <scope>NUCLEOTIDE SEQUENCE [LARGE SCALE GENOMIC DNA]</scope>
    <source>
        <strain evidence="1 2">SB9</strain>
    </source>
</reference>
<name>A0A0W1R729_9EURY</name>
<evidence type="ECO:0000313" key="2">
    <source>
        <dbReference type="Proteomes" id="UP000054387"/>
    </source>
</evidence>